<keyword evidence="3 5" id="KW-0560">Oxidoreductase</keyword>
<dbReference type="EC" id="1.5.5.2" evidence="2 5"/>
<dbReference type="SUPFAM" id="SSF51730">
    <property type="entry name" value="FAD-linked oxidoreductase"/>
    <property type="match status" value="1"/>
</dbReference>
<organism evidence="7 8">
    <name type="scientific">Bionectria ochroleuca</name>
    <name type="common">Gliocladium roseum</name>
    <dbReference type="NCBI Taxonomy" id="29856"/>
    <lineage>
        <taxon>Eukaryota</taxon>
        <taxon>Fungi</taxon>
        <taxon>Dikarya</taxon>
        <taxon>Ascomycota</taxon>
        <taxon>Pezizomycotina</taxon>
        <taxon>Sordariomycetes</taxon>
        <taxon>Hypocreomycetidae</taxon>
        <taxon>Hypocreales</taxon>
        <taxon>Bionectriaceae</taxon>
        <taxon>Clonostachys</taxon>
    </lineage>
</organism>
<evidence type="ECO:0000313" key="7">
    <source>
        <dbReference type="EMBL" id="VUC37515.1"/>
    </source>
</evidence>
<evidence type="ECO:0000256" key="1">
    <source>
        <dbReference type="ARBA" id="ARBA00005869"/>
    </source>
</evidence>
<comment type="catalytic activity">
    <reaction evidence="5">
        <text>L-proline + a quinone = (S)-1-pyrroline-5-carboxylate + a quinol + H(+)</text>
        <dbReference type="Rhea" id="RHEA:23784"/>
        <dbReference type="ChEBI" id="CHEBI:15378"/>
        <dbReference type="ChEBI" id="CHEBI:17388"/>
        <dbReference type="ChEBI" id="CHEBI:24646"/>
        <dbReference type="ChEBI" id="CHEBI:60039"/>
        <dbReference type="ChEBI" id="CHEBI:132124"/>
        <dbReference type="EC" id="1.5.5.2"/>
    </reaction>
</comment>
<evidence type="ECO:0000256" key="5">
    <source>
        <dbReference type="RuleBase" id="RU364054"/>
    </source>
</evidence>
<dbReference type="InterPro" id="IPR002872">
    <property type="entry name" value="Proline_DH_dom"/>
</dbReference>
<feature type="domain" description="Proline dehydrogenase" evidence="6">
    <location>
        <begin position="122"/>
        <end position="454"/>
    </location>
</feature>
<name>A0ABY6V185_BIOOC</name>
<sequence>MASTYPRPVASVALNRLGSSFFASVTWKSHTQYRNVTTKAQVVTQAPPPHSLIPNTMLWRSLLITTVSAHRLLLSPALSLLGVLSKPRHSMFDVEKNPLLRSILKWTLYNHFCAGENAREVRATIDRIKSMGFKGVILTYAAEVVVEKAAESNTKTKMMQSVREGRSMAVPEEVPYDSAIEMWRSGVLETVKMIGSGDYLALKLTGAGPGVARALETGQPVPPQMIEALDDVCQEAVERDASILIDAEQHFVQKGIDRIAFILMRKYNRGEKAVVYNTYQAYLKMTPQVLLEHLLQAQDENITIGVKLVRGAYINSEPRSLINDTKEDTDNAYDMIARDILCRRFSSPGFIHRPFPRIQLFLATHNRASVVKAYEVQQRQSAEGQDLVLVHYGQLLGMADEVSCTLLQLKEKASDEGSVVPEAYKCLSWGTLSECLSYLLRRAVENRDAVQRTREEYFALRREAFRRLAGGKSHIRQSSTSAS</sequence>
<dbReference type="Proteomes" id="UP000766486">
    <property type="component" value="Unassembled WGS sequence"/>
</dbReference>
<dbReference type="PANTHER" id="PTHR13914:SF0">
    <property type="entry name" value="PROLINE DEHYDROGENASE 1, MITOCHONDRIAL"/>
    <property type="match status" value="1"/>
</dbReference>
<protein>
    <recommendedName>
        <fullName evidence="2 5">Proline dehydrogenase</fullName>
        <ecNumber evidence="2 5">1.5.5.2</ecNumber>
    </recommendedName>
</protein>
<keyword evidence="5" id="KW-0274">FAD</keyword>
<dbReference type="Pfam" id="PF01619">
    <property type="entry name" value="Pro_dh"/>
    <property type="match status" value="1"/>
</dbReference>
<gene>
    <name evidence="7" type="ORF">CLO192961_LOCUS475661</name>
</gene>
<keyword evidence="8" id="KW-1185">Reference proteome</keyword>
<dbReference type="Gene3D" id="3.20.20.220">
    <property type="match status" value="1"/>
</dbReference>
<evidence type="ECO:0000256" key="4">
    <source>
        <dbReference type="ARBA" id="ARBA00023062"/>
    </source>
</evidence>
<keyword evidence="5" id="KW-0285">Flavoprotein</keyword>
<reference evidence="7 8" key="1">
    <citation type="submission" date="2019-06" db="EMBL/GenBank/DDBJ databases">
        <authorList>
            <person name="Broberg M."/>
        </authorList>
    </citation>
    <scope>NUCLEOTIDE SEQUENCE [LARGE SCALE GENOMIC DNA]</scope>
</reference>
<comment type="function">
    <text evidence="5">Converts proline to delta-1-pyrroline-5-carboxylate.</text>
</comment>
<evidence type="ECO:0000256" key="2">
    <source>
        <dbReference type="ARBA" id="ARBA00012695"/>
    </source>
</evidence>
<evidence type="ECO:0000259" key="6">
    <source>
        <dbReference type="Pfam" id="PF01619"/>
    </source>
</evidence>
<proteinExistence type="inferred from homology"/>
<dbReference type="EMBL" id="CABFNS010000995">
    <property type="protein sequence ID" value="VUC37515.1"/>
    <property type="molecule type" value="Genomic_DNA"/>
</dbReference>
<comment type="similarity">
    <text evidence="1 5">Belongs to the proline oxidase family.</text>
</comment>
<dbReference type="PANTHER" id="PTHR13914">
    <property type="entry name" value="PROLINE OXIDASE"/>
    <property type="match status" value="1"/>
</dbReference>
<dbReference type="InterPro" id="IPR015659">
    <property type="entry name" value="Proline_oxidase"/>
</dbReference>
<evidence type="ECO:0000256" key="3">
    <source>
        <dbReference type="ARBA" id="ARBA00023002"/>
    </source>
</evidence>
<evidence type="ECO:0000313" key="8">
    <source>
        <dbReference type="Proteomes" id="UP000766486"/>
    </source>
</evidence>
<keyword evidence="4 5" id="KW-0642">Proline metabolism</keyword>
<dbReference type="InterPro" id="IPR029041">
    <property type="entry name" value="FAD-linked_oxidoreductase-like"/>
</dbReference>
<accession>A0ABY6V185</accession>
<comment type="cofactor">
    <cofactor evidence="5">
        <name>FAD</name>
        <dbReference type="ChEBI" id="CHEBI:57692"/>
    </cofactor>
</comment>
<comment type="caution">
    <text evidence="7">The sequence shown here is derived from an EMBL/GenBank/DDBJ whole genome shotgun (WGS) entry which is preliminary data.</text>
</comment>